<dbReference type="Pfam" id="PF04204">
    <property type="entry name" value="HTS"/>
    <property type="match status" value="1"/>
</dbReference>
<dbReference type="AlphaFoldDB" id="W4LZW0"/>
<comment type="subcellular location">
    <subcellularLocation>
        <location evidence="4">Cytoplasm</location>
    </subcellularLocation>
</comment>
<feature type="binding site" evidence="4">
    <location>
        <position position="253"/>
    </location>
    <ligand>
        <name>substrate</name>
    </ligand>
</feature>
<sequence length="357" mass="40797">MALVAHTNLPSFEKLRQQGQNVLTLERARTQDIRELHIGLLNMMPDAALMVTEQQYMRLVGSCNQIVQFYVHPFSVPGLPRSPKTQAYIDEYYADFADLREAGLDALIISGANVTEPSIESEPFWGPLQEVIEWASEHVTSILCSCLASHALVKFQYQIERHGLPGKQWGVYNHRVRERSHPLLQNINTRFDVPHSRWNKVTHDELAAAGLRVLVESDEAEVHLFVSPDQFRIVYMQGHPEYDYNSLLKEYKREVMRFLNCEIEVPPPYPEHYFSEKAVYLAESYLKHAQAAQAMGEPVPGFPEADFESLLDNTWGDTGKALFNNWLGLVYQLTNVDRRIPFAPGIDPKDPLGLLSY</sequence>
<feature type="site" description="Important for acyl-CoA specificity" evidence="4">
    <location>
        <position position="147"/>
    </location>
</feature>
<dbReference type="PIRSF" id="PIRSF000450">
    <property type="entry name" value="H_ser_succinyltr"/>
    <property type="match status" value="1"/>
</dbReference>
<evidence type="ECO:0000256" key="2">
    <source>
        <dbReference type="ARBA" id="ARBA00022679"/>
    </source>
</evidence>
<feature type="active site" description="Proton acceptor" evidence="4">
    <location>
        <position position="239"/>
    </location>
</feature>
<protein>
    <recommendedName>
        <fullName evidence="4">Homoserine O-succinyltransferase</fullName>
        <shortName evidence="4">HST</shortName>
        <ecNumber evidence="4">2.3.1.46</ecNumber>
    </recommendedName>
    <alternativeName>
        <fullName evidence="4">Homoserine transsuccinylase</fullName>
        <shortName evidence="4">HTS</shortName>
    </alternativeName>
</protein>
<dbReference type="EC" id="2.3.1.46" evidence="4"/>
<dbReference type="GO" id="GO:0004414">
    <property type="term" value="F:homoserine O-acetyltransferase activity"/>
    <property type="evidence" value="ECO:0007669"/>
    <property type="project" value="UniProtKB-UniRule"/>
</dbReference>
<gene>
    <name evidence="4" type="primary">metAS</name>
    <name evidence="6" type="ORF">ETSY1_01805</name>
</gene>
<dbReference type="Gene3D" id="3.40.50.880">
    <property type="match status" value="1"/>
</dbReference>
<dbReference type="PANTHER" id="PTHR20919:SF0">
    <property type="entry name" value="HOMOSERINE O-SUCCINYLTRANSFERASE"/>
    <property type="match status" value="1"/>
</dbReference>
<feature type="site" description="Important for acyl-CoA specificity" evidence="4">
    <location>
        <position position="113"/>
    </location>
</feature>
<comment type="pathway">
    <text evidence="4">Amino-acid biosynthesis; L-methionine biosynthesis via de novo pathway; O-succinyl-L-homoserine from L-homoserine: step 1/1.</text>
</comment>
<dbReference type="NCBIfam" id="NF003776">
    <property type="entry name" value="PRK05368.1-3"/>
    <property type="match status" value="1"/>
</dbReference>
<keyword evidence="1 4" id="KW-0028">Amino-acid biosynthesis</keyword>
<dbReference type="SUPFAM" id="SSF52317">
    <property type="entry name" value="Class I glutamine amidotransferase-like"/>
    <property type="match status" value="1"/>
</dbReference>
<comment type="similarity">
    <text evidence="4">Belongs to the MetA family.</text>
</comment>
<proteinExistence type="inferred from homology"/>
<dbReference type="EMBL" id="AZHW01000094">
    <property type="protein sequence ID" value="ETX02922.1"/>
    <property type="molecule type" value="Genomic_DNA"/>
</dbReference>
<keyword evidence="3 4" id="KW-0012">Acyltransferase</keyword>
<evidence type="ECO:0000256" key="5">
    <source>
        <dbReference type="PIRSR" id="PIRSR000450-1"/>
    </source>
</evidence>
<feature type="binding site" evidence="4">
    <location>
        <position position="167"/>
    </location>
    <ligand>
        <name>substrate</name>
    </ligand>
</feature>
<reference evidence="6 7" key="1">
    <citation type="journal article" date="2014" name="Nature">
        <title>An environmental bacterial taxon with a large and distinct metabolic repertoire.</title>
        <authorList>
            <person name="Wilson M.C."/>
            <person name="Mori T."/>
            <person name="Ruckert C."/>
            <person name="Uria A.R."/>
            <person name="Helf M.J."/>
            <person name="Takada K."/>
            <person name="Gernert C."/>
            <person name="Steffens U.A."/>
            <person name="Heycke N."/>
            <person name="Schmitt S."/>
            <person name="Rinke C."/>
            <person name="Helfrich E.J."/>
            <person name="Brachmann A.O."/>
            <person name="Gurgui C."/>
            <person name="Wakimoto T."/>
            <person name="Kracht M."/>
            <person name="Crusemann M."/>
            <person name="Hentschel U."/>
            <person name="Abe I."/>
            <person name="Matsunaga S."/>
            <person name="Kalinowski J."/>
            <person name="Takeyama H."/>
            <person name="Piel J."/>
        </authorList>
    </citation>
    <scope>NUCLEOTIDE SEQUENCE [LARGE SCALE GENOMIC DNA]</scope>
    <source>
        <strain evidence="7">TSY1</strain>
    </source>
</reference>
<feature type="binding site" evidence="4">
    <location>
        <position position="196"/>
    </location>
    <ligand>
        <name>substrate</name>
    </ligand>
</feature>
<dbReference type="Proteomes" id="UP000019141">
    <property type="component" value="Unassembled WGS sequence"/>
</dbReference>
<evidence type="ECO:0000313" key="6">
    <source>
        <dbReference type="EMBL" id="ETX02922.1"/>
    </source>
</evidence>
<evidence type="ECO:0000256" key="4">
    <source>
        <dbReference type="HAMAP-Rule" id="MF_00295"/>
    </source>
</evidence>
<evidence type="ECO:0000313" key="7">
    <source>
        <dbReference type="Proteomes" id="UP000019141"/>
    </source>
</evidence>
<comment type="caution">
    <text evidence="4">Lacks conserved residue(s) required for the propagation of feature annotation.</text>
</comment>
<dbReference type="GO" id="GO:0005737">
    <property type="term" value="C:cytoplasm"/>
    <property type="evidence" value="ECO:0007669"/>
    <property type="project" value="UniProtKB-SubCell"/>
</dbReference>
<evidence type="ECO:0000256" key="1">
    <source>
        <dbReference type="ARBA" id="ARBA00022605"/>
    </source>
</evidence>
<comment type="caution">
    <text evidence="6">The sequence shown here is derived from an EMBL/GenBank/DDBJ whole genome shotgun (WGS) entry which is preliminary data.</text>
</comment>
<keyword evidence="4" id="KW-0486">Methionine biosynthesis</keyword>
<accession>W4LZW0</accession>
<comment type="catalytic activity">
    <reaction evidence="4">
        <text>L-homoserine + succinyl-CoA = O-succinyl-L-homoserine + CoA</text>
        <dbReference type="Rhea" id="RHEA:22008"/>
        <dbReference type="ChEBI" id="CHEBI:57287"/>
        <dbReference type="ChEBI" id="CHEBI:57292"/>
        <dbReference type="ChEBI" id="CHEBI:57476"/>
        <dbReference type="ChEBI" id="CHEBI:57661"/>
        <dbReference type="EC" id="2.3.1.46"/>
    </reaction>
</comment>
<dbReference type="PATRIC" id="fig|1429438.4.peg.542"/>
<dbReference type="HOGENOM" id="CLU_057851_0_1_7"/>
<feature type="site" description="Important for substrate specificity" evidence="4">
    <location>
        <position position="196"/>
    </location>
</feature>
<dbReference type="UniPathway" id="UPA00051">
    <property type="reaction ID" value="UER00075"/>
</dbReference>
<keyword evidence="7" id="KW-1185">Reference proteome</keyword>
<dbReference type="InterPro" id="IPR033752">
    <property type="entry name" value="MetA_family"/>
</dbReference>
<feature type="active site" evidence="4">
    <location>
        <position position="241"/>
    </location>
</feature>
<dbReference type="HAMAP" id="MF_00295">
    <property type="entry name" value="MetA_acyltransf"/>
    <property type="match status" value="1"/>
</dbReference>
<name>W4LZW0_ENTF1</name>
<organism evidence="6 7">
    <name type="scientific">Entotheonella factor</name>
    <dbReference type="NCBI Taxonomy" id="1429438"/>
    <lineage>
        <taxon>Bacteria</taxon>
        <taxon>Pseudomonadati</taxon>
        <taxon>Nitrospinota/Tectimicrobiota group</taxon>
        <taxon>Candidatus Tectimicrobiota</taxon>
        <taxon>Candidatus Entotheonellia</taxon>
        <taxon>Candidatus Entotheonellales</taxon>
        <taxon>Candidatus Entotheonellaceae</taxon>
        <taxon>Candidatus Entotheonella</taxon>
    </lineage>
</organism>
<evidence type="ECO:0000256" key="3">
    <source>
        <dbReference type="ARBA" id="ARBA00023315"/>
    </source>
</evidence>
<feature type="active site" description="Acyl-thioester intermediate" evidence="4 5">
    <location>
        <position position="146"/>
    </location>
</feature>
<dbReference type="InterPro" id="IPR029062">
    <property type="entry name" value="Class_I_gatase-like"/>
</dbReference>
<dbReference type="PANTHER" id="PTHR20919">
    <property type="entry name" value="HOMOSERINE O-SUCCINYLTRANSFERASE"/>
    <property type="match status" value="1"/>
</dbReference>
<comment type="function">
    <text evidence="4">Transfers a succinyl group from succinyl-CoA to L-homoserine, forming succinyl-L-homoserine.</text>
</comment>
<keyword evidence="2 4" id="KW-0808">Transferase</keyword>
<keyword evidence="4" id="KW-0963">Cytoplasm</keyword>
<dbReference type="GO" id="GO:0009086">
    <property type="term" value="P:methionine biosynthetic process"/>
    <property type="evidence" value="ECO:0007669"/>
    <property type="project" value="UniProtKB-UniRule"/>
</dbReference>
<dbReference type="GO" id="GO:0008899">
    <property type="term" value="F:homoserine O-succinyltransferase activity"/>
    <property type="evidence" value="ECO:0007669"/>
    <property type="project" value="UniProtKB-EC"/>
</dbReference>